<keyword evidence="1" id="KW-1133">Transmembrane helix</keyword>
<keyword evidence="3" id="KW-1185">Reference proteome</keyword>
<accession>A0A0M9FS70</accession>
<reference evidence="2 3" key="1">
    <citation type="submission" date="2015-07" db="EMBL/GenBank/DDBJ databases">
        <title>High-quality genome of monoxenous trypanosomatid Leptomonas pyrrhocoris.</title>
        <authorList>
            <person name="Flegontov P."/>
            <person name="Butenko A."/>
            <person name="Firsov S."/>
            <person name="Vlcek C."/>
            <person name="Logacheva M.D."/>
            <person name="Field M."/>
            <person name="Filatov D."/>
            <person name="Flegontova O."/>
            <person name="Gerasimov E."/>
            <person name="Jackson A.P."/>
            <person name="Kelly S."/>
            <person name="Opperdoes F."/>
            <person name="O'Reilly A."/>
            <person name="Votypka J."/>
            <person name="Yurchenko V."/>
            <person name="Lukes J."/>
        </authorList>
    </citation>
    <scope>NUCLEOTIDE SEQUENCE [LARGE SCALE GENOMIC DNA]</scope>
    <source>
        <strain evidence="2">H10</strain>
    </source>
</reference>
<dbReference type="EMBL" id="LGTL01000027">
    <property type="protein sequence ID" value="KPA74849.1"/>
    <property type="molecule type" value="Genomic_DNA"/>
</dbReference>
<dbReference type="AlphaFoldDB" id="A0A0M9FS70"/>
<comment type="caution">
    <text evidence="2">The sequence shown here is derived from an EMBL/GenBank/DDBJ whole genome shotgun (WGS) entry which is preliminary data.</text>
</comment>
<dbReference type="RefSeq" id="XP_015653288.1">
    <property type="nucleotide sequence ID" value="XM_015808003.1"/>
</dbReference>
<feature type="transmembrane region" description="Helical" evidence="1">
    <location>
        <begin position="101"/>
        <end position="120"/>
    </location>
</feature>
<name>A0A0M9FS70_LEPPY</name>
<dbReference type="GeneID" id="26909149"/>
<evidence type="ECO:0000256" key="1">
    <source>
        <dbReference type="SAM" id="Phobius"/>
    </source>
</evidence>
<proteinExistence type="predicted"/>
<gene>
    <name evidence="2" type="ORF">ABB37_08866</name>
</gene>
<sequence>MALEYERRAISVEKRRCEQLRGEVRQQRAAVEDRQKQLVAQEKSQAAARQALGDSWERYRLEAEEKRRSSYYLYEGFPCVCVLCSSVICCCPLRSPLLMRFFFKFFLHVLFCSALFRIRFSLFSR</sequence>
<keyword evidence="1" id="KW-0472">Membrane</keyword>
<dbReference type="VEuPathDB" id="TriTrypDB:LpyrH10_27_0210"/>
<evidence type="ECO:0000313" key="3">
    <source>
        <dbReference type="Proteomes" id="UP000037923"/>
    </source>
</evidence>
<protein>
    <submittedName>
        <fullName evidence="2">Uncharacterized protein</fullName>
    </submittedName>
</protein>
<evidence type="ECO:0000313" key="2">
    <source>
        <dbReference type="EMBL" id="KPA74849.1"/>
    </source>
</evidence>
<keyword evidence="1" id="KW-0812">Transmembrane</keyword>
<organism evidence="2 3">
    <name type="scientific">Leptomonas pyrrhocoris</name>
    <name type="common">Firebug parasite</name>
    <dbReference type="NCBI Taxonomy" id="157538"/>
    <lineage>
        <taxon>Eukaryota</taxon>
        <taxon>Discoba</taxon>
        <taxon>Euglenozoa</taxon>
        <taxon>Kinetoplastea</taxon>
        <taxon>Metakinetoplastina</taxon>
        <taxon>Trypanosomatida</taxon>
        <taxon>Trypanosomatidae</taxon>
        <taxon>Leishmaniinae</taxon>
        <taxon>Leptomonas</taxon>
    </lineage>
</organism>
<dbReference type="Proteomes" id="UP000037923">
    <property type="component" value="Unassembled WGS sequence"/>
</dbReference>